<dbReference type="Proteomes" id="UP000244928">
    <property type="component" value="Chromosome"/>
</dbReference>
<dbReference type="RefSeq" id="WP_108847823.1">
    <property type="nucleotide sequence ID" value="NZ_CP015449.1"/>
</dbReference>
<proteinExistence type="predicted"/>
<feature type="chain" id="PRO_5039670213" description="Flp pilus assembly protein RcpC/CpaB domain-containing protein" evidence="2">
    <location>
        <begin position="32"/>
        <end position="182"/>
    </location>
</feature>
<dbReference type="EMBL" id="CP015449">
    <property type="protein sequence ID" value="AWH92584.1"/>
    <property type="molecule type" value="Genomic_DNA"/>
</dbReference>
<dbReference type="AlphaFoldDB" id="A0A2S1R8L9"/>
<protein>
    <recommendedName>
        <fullName evidence="5">Flp pilus assembly protein RcpC/CpaB domain-containing protein</fullName>
    </recommendedName>
</protein>
<keyword evidence="4" id="KW-1185">Reference proteome</keyword>
<organism evidence="3 4">
    <name type="scientific">Dietzia lutea</name>
    <dbReference type="NCBI Taxonomy" id="546160"/>
    <lineage>
        <taxon>Bacteria</taxon>
        <taxon>Bacillati</taxon>
        <taxon>Actinomycetota</taxon>
        <taxon>Actinomycetes</taxon>
        <taxon>Mycobacteriales</taxon>
        <taxon>Dietziaceae</taxon>
        <taxon>Dietzia</taxon>
    </lineage>
</organism>
<evidence type="ECO:0000256" key="2">
    <source>
        <dbReference type="SAM" id="SignalP"/>
    </source>
</evidence>
<gene>
    <name evidence="3" type="ORF">A6035_10890</name>
</gene>
<sequence length="182" mass="18019">MRRTIASVTTPGRWRRRRTARMALAAALVVAAPFVGRSDPAETTGPPPDAAASVTAAPDGGAARPVRVVPIALADPAVADLLQPGDLVDLVSTIDAGAVPGTSDFGGQAAQRPAADASEHGDADAAGHGAAGDLVVARAARVRDTPAGRSGARSVLVEVPEDLAAHLAATAATSPLAVVVHG</sequence>
<reference evidence="3 4" key="1">
    <citation type="submission" date="2016-04" db="EMBL/GenBank/DDBJ databases">
        <title>Complete genome sequence of Dietzia lutea YIM 80766T, a strain isolated from desert soil in Egypt.</title>
        <authorList>
            <person name="Zhao J."/>
            <person name="Hu B."/>
            <person name="Geng S."/>
            <person name="Nie Y."/>
            <person name="Tang Y."/>
        </authorList>
    </citation>
    <scope>NUCLEOTIDE SEQUENCE [LARGE SCALE GENOMIC DNA]</scope>
    <source>
        <strain evidence="3 4">YIM 80766</strain>
    </source>
</reference>
<keyword evidence="2" id="KW-0732">Signal</keyword>
<evidence type="ECO:0000313" key="4">
    <source>
        <dbReference type="Proteomes" id="UP000244928"/>
    </source>
</evidence>
<accession>A0A2S1R8L9</accession>
<feature type="region of interest" description="Disordered" evidence="1">
    <location>
        <begin position="37"/>
        <end position="60"/>
    </location>
</feature>
<name>A0A2S1R8L9_9ACTN</name>
<evidence type="ECO:0000256" key="1">
    <source>
        <dbReference type="SAM" id="MobiDB-lite"/>
    </source>
</evidence>
<evidence type="ECO:0008006" key="5">
    <source>
        <dbReference type="Google" id="ProtNLM"/>
    </source>
</evidence>
<dbReference type="KEGG" id="dlu:A6035_10890"/>
<feature type="signal peptide" evidence="2">
    <location>
        <begin position="1"/>
        <end position="31"/>
    </location>
</feature>
<feature type="region of interest" description="Disordered" evidence="1">
    <location>
        <begin position="101"/>
        <end position="128"/>
    </location>
</feature>
<evidence type="ECO:0000313" key="3">
    <source>
        <dbReference type="EMBL" id="AWH92584.1"/>
    </source>
</evidence>